<dbReference type="Proteomes" id="UP000014071">
    <property type="component" value="Unassembled WGS sequence"/>
</dbReference>
<evidence type="ECO:0000313" key="1">
    <source>
        <dbReference type="EMBL" id="GAC98946.1"/>
    </source>
</evidence>
<keyword evidence="2" id="KW-1185">Reference proteome</keyword>
<dbReference type="RefSeq" id="XP_012192533.1">
    <property type="nucleotide sequence ID" value="XM_012337143.1"/>
</dbReference>
<accession>R9PC49</accession>
<dbReference type="EMBL" id="DF238822">
    <property type="protein sequence ID" value="GAC98946.1"/>
    <property type="molecule type" value="Genomic_DNA"/>
</dbReference>
<proteinExistence type="predicted"/>
<organism evidence="1 2">
    <name type="scientific">Pseudozyma hubeiensis (strain SY62)</name>
    <name type="common">Yeast</name>
    <dbReference type="NCBI Taxonomy" id="1305764"/>
    <lineage>
        <taxon>Eukaryota</taxon>
        <taxon>Fungi</taxon>
        <taxon>Dikarya</taxon>
        <taxon>Basidiomycota</taxon>
        <taxon>Ustilaginomycotina</taxon>
        <taxon>Ustilaginomycetes</taxon>
        <taxon>Ustilaginales</taxon>
        <taxon>Ustilaginaceae</taxon>
        <taxon>Pseudozyma</taxon>
    </lineage>
</organism>
<sequence length="160" mass="18689">MAAPLGHRQLRRYRDYNVPKLTVTYPPASHIVRNADGVAALLAVHGEYVLVDDDIYRALLGKEIAVSKEGDVIRGHSYLHHHVVRPRSNYRVVHRNGNKLDNRRLNLKRVKEQGRTLPRERFMPPWIRHSRQVTREEAQIRDAYHRGRLTVKVRGGRRND</sequence>
<reference evidence="2" key="1">
    <citation type="journal article" date="2013" name="Genome Announc.">
        <title>Draft genome sequence of the basidiomycetous yeast-like fungus Pseudozyma hubeiensis SY62, which produces an abundant amount of the biosurfactant mannosylerythritol lipids.</title>
        <authorList>
            <person name="Konishi M."/>
            <person name="Hatada Y."/>
            <person name="Horiuchi J."/>
        </authorList>
    </citation>
    <scope>NUCLEOTIDE SEQUENCE [LARGE SCALE GENOMIC DNA]</scope>
    <source>
        <strain evidence="2">SY62</strain>
    </source>
</reference>
<dbReference type="HOGENOM" id="CLU_1652928_0_0_1"/>
<dbReference type="GeneID" id="24111812"/>
<gene>
    <name evidence="1" type="ORF">PHSY_006543</name>
</gene>
<dbReference type="AlphaFoldDB" id="R9PC49"/>
<protein>
    <submittedName>
        <fullName evidence="1">NADH oxidase</fullName>
    </submittedName>
</protein>
<evidence type="ECO:0000313" key="2">
    <source>
        <dbReference type="Proteomes" id="UP000014071"/>
    </source>
</evidence>
<name>R9PC49_PSEHS</name>